<gene>
    <name evidence="1" type="ORF">DFE_0539</name>
</gene>
<dbReference type="RefSeq" id="WP_126376369.1">
    <property type="nucleotide sequence ID" value="NZ_AP017378.1"/>
</dbReference>
<evidence type="ECO:0000313" key="2">
    <source>
        <dbReference type="Proteomes" id="UP000269883"/>
    </source>
</evidence>
<keyword evidence="2" id="KW-1185">Reference proteome</keyword>
<dbReference type="EMBL" id="AP017378">
    <property type="protein sequence ID" value="BBD07265.1"/>
    <property type="molecule type" value="Genomic_DNA"/>
</dbReference>
<sequence>MNVTYKPILFDEGTARAIPHSFFNELFDGRAAFPMHAGKSLNCALAFIRGPEQDIYTLTGLQCMRINFNERGTPATWHMSILPLANPCQLVEGNTPTPSGAKIRREPHFWFPDTGDLRLITQTLINQYAPRKKRFILHARLHPTPSVLPPSIAPQYTMQLRAAH</sequence>
<name>A0A2Z6AVR4_9BACT</name>
<dbReference type="AlphaFoldDB" id="A0A2Z6AVR4"/>
<dbReference type="KEGG" id="dfl:DFE_0539"/>
<dbReference type="OrthoDB" id="9958782at2"/>
<protein>
    <submittedName>
        <fullName evidence="1">Alpha-1,6-glucosidase, pullulanase-type</fullName>
    </submittedName>
</protein>
<accession>A0A2Z6AVR4</accession>
<organism evidence="1 2">
    <name type="scientific">Desulfovibrio ferrophilus</name>
    <dbReference type="NCBI Taxonomy" id="241368"/>
    <lineage>
        <taxon>Bacteria</taxon>
        <taxon>Pseudomonadati</taxon>
        <taxon>Thermodesulfobacteriota</taxon>
        <taxon>Desulfovibrionia</taxon>
        <taxon>Desulfovibrionales</taxon>
        <taxon>Desulfovibrionaceae</taxon>
        <taxon>Desulfovibrio</taxon>
    </lineage>
</organism>
<dbReference type="Proteomes" id="UP000269883">
    <property type="component" value="Chromosome"/>
</dbReference>
<reference evidence="1 2" key="1">
    <citation type="journal article" date="2018" name="Sci. Adv.">
        <title>Multi-heme cytochromes provide a pathway for survival in energy-limited environments.</title>
        <authorList>
            <person name="Deng X."/>
            <person name="Dohmae N."/>
            <person name="Nealson K.H."/>
            <person name="Hashimoto K."/>
            <person name="Okamoto A."/>
        </authorList>
    </citation>
    <scope>NUCLEOTIDE SEQUENCE [LARGE SCALE GENOMIC DNA]</scope>
    <source>
        <strain evidence="1 2">IS5</strain>
    </source>
</reference>
<proteinExistence type="predicted"/>
<evidence type="ECO:0000313" key="1">
    <source>
        <dbReference type="EMBL" id="BBD07265.1"/>
    </source>
</evidence>